<dbReference type="SMART" id="SM00049">
    <property type="entry name" value="DEP"/>
    <property type="match status" value="1"/>
</dbReference>
<evidence type="ECO:0000259" key="10">
    <source>
        <dbReference type="PROSITE" id="PS50186"/>
    </source>
</evidence>
<dbReference type="InterPro" id="IPR036388">
    <property type="entry name" value="WH-like_DNA-bd_sf"/>
</dbReference>
<evidence type="ECO:0000256" key="7">
    <source>
        <dbReference type="ARBA" id="ARBA00023157"/>
    </source>
</evidence>
<reference evidence="11 12" key="1">
    <citation type="journal article" date="2012" name="Genome Biol.">
        <title>Genome and low-iron response of an oceanic diatom adapted to chronic iron limitation.</title>
        <authorList>
            <person name="Lommer M."/>
            <person name="Specht M."/>
            <person name="Roy A.S."/>
            <person name="Kraemer L."/>
            <person name="Andreson R."/>
            <person name="Gutowska M.A."/>
            <person name="Wolf J."/>
            <person name="Bergner S.V."/>
            <person name="Schilhabel M.B."/>
            <person name="Klostermeier U.C."/>
            <person name="Beiko R.G."/>
            <person name="Rosenstiel P."/>
            <person name="Hippler M."/>
            <person name="Laroche J."/>
        </authorList>
    </citation>
    <scope>NUCLEOTIDE SEQUENCE [LARGE SCALE GENOMIC DNA]</scope>
    <source>
        <strain evidence="11 12">CCMP1005</strain>
    </source>
</reference>
<dbReference type="PANTHER" id="PTHR43014:SF2">
    <property type="entry name" value="MERCURIC REDUCTASE"/>
    <property type="match status" value="1"/>
</dbReference>
<keyword evidence="12" id="KW-1185">Reference proteome</keyword>
<dbReference type="eggNOG" id="KOG1335">
    <property type="taxonomic scope" value="Eukaryota"/>
</dbReference>
<evidence type="ECO:0000256" key="4">
    <source>
        <dbReference type="ARBA" id="ARBA00022827"/>
    </source>
</evidence>
<dbReference type="PANTHER" id="PTHR43014">
    <property type="entry name" value="MERCURIC REDUCTASE"/>
    <property type="match status" value="1"/>
</dbReference>
<dbReference type="Gene3D" id="1.10.10.10">
    <property type="entry name" value="Winged helix-like DNA-binding domain superfamily/Winged helix DNA-binding domain"/>
    <property type="match status" value="1"/>
</dbReference>
<dbReference type="PROSITE" id="PS00076">
    <property type="entry name" value="PYRIDINE_REDOX_1"/>
    <property type="match status" value="1"/>
</dbReference>
<protein>
    <recommendedName>
        <fullName evidence="10">DEP domain-containing protein</fullName>
    </recommendedName>
</protein>
<dbReference type="Gene3D" id="3.50.50.60">
    <property type="entry name" value="FAD/NAD(P)-binding domain"/>
    <property type="match status" value="2"/>
</dbReference>
<gene>
    <name evidence="11" type="ORF">THAOC_05363</name>
</gene>
<dbReference type="SUPFAM" id="SSF46785">
    <property type="entry name" value="Winged helix' DNA-binding domain"/>
    <property type="match status" value="1"/>
</dbReference>
<dbReference type="GO" id="GO:0050660">
    <property type="term" value="F:flavin adenine dinucleotide binding"/>
    <property type="evidence" value="ECO:0007669"/>
    <property type="project" value="TreeGrafter"/>
</dbReference>
<evidence type="ECO:0000313" key="12">
    <source>
        <dbReference type="Proteomes" id="UP000266841"/>
    </source>
</evidence>
<evidence type="ECO:0000256" key="6">
    <source>
        <dbReference type="ARBA" id="ARBA00023002"/>
    </source>
</evidence>
<dbReference type="SUPFAM" id="SSF55424">
    <property type="entry name" value="FAD/NAD-linked reductases, dimerisation (C-terminal) domain"/>
    <property type="match status" value="1"/>
</dbReference>
<keyword evidence="3 9" id="KW-0285">Flavoprotein</keyword>
<dbReference type="GO" id="GO:0035556">
    <property type="term" value="P:intracellular signal transduction"/>
    <property type="evidence" value="ECO:0007669"/>
    <property type="project" value="InterPro"/>
</dbReference>
<dbReference type="InterPro" id="IPR016156">
    <property type="entry name" value="FAD/NAD-linked_Rdtase_dimer_sf"/>
</dbReference>
<dbReference type="Gene3D" id="3.30.390.30">
    <property type="match status" value="1"/>
</dbReference>
<feature type="domain" description="DEP" evidence="10">
    <location>
        <begin position="77"/>
        <end position="149"/>
    </location>
</feature>
<evidence type="ECO:0000313" key="11">
    <source>
        <dbReference type="EMBL" id="EJK73038.1"/>
    </source>
</evidence>
<evidence type="ECO:0000256" key="2">
    <source>
        <dbReference type="ARBA" id="ARBA00007532"/>
    </source>
</evidence>
<dbReference type="Proteomes" id="UP000266841">
    <property type="component" value="Unassembled WGS sequence"/>
</dbReference>
<keyword evidence="7" id="KW-1015">Disulfide bond</keyword>
<dbReference type="FunFam" id="3.30.390.30:FF:000001">
    <property type="entry name" value="Dihydrolipoyl dehydrogenase"/>
    <property type="match status" value="1"/>
</dbReference>
<comment type="cofactor">
    <cofactor evidence="1">
        <name>FAD</name>
        <dbReference type="ChEBI" id="CHEBI:57692"/>
    </cofactor>
</comment>
<dbReference type="PROSITE" id="PS50186">
    <property type="entry name" value="DEP"/>
    <property type="match status" value="1"/>
</dbReference>
<dbReference type="EMBL" id="AGNL01004923">
    <property type="protein sequence ID" value="EJK73038.1"/>
    <property type="molecule type" value="Genomic_DNA"/>
</dbReference>
<comment type="caution">
    <text evidence="11">The sequence shown here is derived from an EMBL/GenBank/DDBJ whole genome shotgun (WGS) entry which is preliminary data.</text>
</comment>
<evidence type="ECO:0000256" key="3">
    <source>
        <dbReference type="ARBA" id="ARBA00022630"/>
    </source>
</evidence>
<dbReference type="Pfam" id="PF07992">
    <property type="entry name" value="Pyr_redox_2"/>
    <property type="match status" value="1"/>
</dbReference>
<proteinExistence type="inferred from homology"/>
<keyword evidence="6 9" id="KW-0560">Oxidoreductase</keyword>
<dbReference type="PRINTS" id="PR00411">
    <property type="entry name" value="PNDRDTASEI"/>
</dbReference>
<comment type="similarity">
    <text evidence="2 9">Belongs to the class-I pyridine nucleotide-disulfide oxidoreductase family.</text>
</comment>
<name>K0T2Z7_THAOC</name>
<dbReference type="GO" id="GO:0016668">
    <property type="term" value="F:oxidoreductase activity, acting on a sulfur group of donors, NAD(P) as acceptor"/>
    <property type="evidence" value="ECO:0007669"/>
    <property type="project" value="InterPro"/>
</dbReference>
<dbReference type="SUPFAM" id="SSF51905">
    <property type="entry name" value="FAD/NAD(P)-binding domain"/>
    <property type="match status" value="2"/>
</dbReference>
<dbReference type="InterPro" id="IPR012999">
    <property type="entry name" value="Pyr_OxRdtase_I_AS"/>
</dbReference>
<keyword evidence="8 9" id="KW-0676">Redox-active center</keyword>
<evidence type="ECO:0000256" key="8">
    <source>
        <dbReference type="ARBA" id="ARBA00023284"/>
    </source>
</evidence>
<evidence type="ECO:0000256" key="5">
    <source>
        <dbReference type="ARBA" id="ARBA00022857"/>
    </source>
</evidence>
<dbReference type="OMA" id="TFESNYI"/>
<dbReference type="Pfam" id="PF00610">
    <property type="entry name" value="DEP"/>
    <property type="match status" value="1"/>
</dbReference>
<dbReference type="InterPro" id="IPR036188">
    <property type="entry name" value="FAD/NAD-bd_sf"/>
</dbReference>
<dbReference type="InterPro" id="IPR036390">
    <property type="entry name" value="WH_DNA-bd_sf"/>
</dbReference>
<sequence length="741" mass="79966">AGIGAQAPNVSSKSCHEDERPCILISPRVEQDGVAWTMGDGSASGDRDRGGLVMSILHAETAETSYYDSSRQAGGAEAVGIRFRWPAATYHKCFVGKEAVDYMVNERLASNREEAVQLGQSIMEELSLFEHVTRDHPFADEYLFYHFIDRGDVSINETTGKKFSWDDYLDPVSSNGVGSLQPSLPQPDLECIPEEDVHVASHVWPLDEHNVTLLNHVHPAGWQDPDPQNKFDLVVIGGGAAGLVTSSGAAGVGARVAIIEANLLGGDCLNVGCVPSKSLIHAAHLAHTTKNTSALADSGISVGQVRIDFPKIMERIRRVRAEISHHDSADRFTKELGVEVYLGRATFVDPHSVEVNGKILRFNKAVIATGGYPSLIPMPGLKELHALNTNPGDKPRPYVMTNETFFNMTAQPKNLVVIGPGVIGLEMAQSMARLGTNVTVMGRSGRVLPKEDEDHALIIQQSLESDGCNFKLNVSEYVSVETTGTVLDNGLPELSFKIAEEIDGETVVSELFVDAVLVATGRRPNVTGMGLEAAGVEYDTRVGVIVNDRLQSTSNSNVWAAGDCASSFKFTHAADFMARTVIRNSLFFGKDKMSSLLIPYATFTEPEIASVGLYGTDLDEKGIKYRTFEKPFDQNDRSICDGTTTGGVRIRVEEKTDKILGATIIGQGAGNMISEITLAMQSGTGLGALAAVVHPYPTNAEAIRQAGDLYNRTKLTPTVKAILRGLIKVQRPGVAVPKLSH</sequence>
<evidence type="ECO:0000256" key="1">
    <source>
        <dbReference type="ARBA" id="ARBA00001974"/>
    </source>
</evidence>
<dbReference type="PRINTS" id="PR00368">
    <property type="entry name" value="FADPNR"/>
</dbReference>
<keyword evidence="5" id="KW-0521">NADP</keyword>
<organism evidence="11 12">
    <name type="scientific">Thalassiosira oceanica</name>
    <name type="common">Marine diatom</name>
    <dbReference type="NCBI Taxonomy" id="159749"/>
    <lineage>
        <taxon>Eukaryota</taxon>
        <taxon>Sar</taxon>
        <taxon>Stramenopiles</taxon>
        <taxon>Ochrophyta</taxon>
        <taxon>Bacillariophyta</taxon>
        <taxon>Coscinodiscophyceae</taxon>
        <taxon>Thalassiosirophycidae</taxon>
        <taxon>Thalassiosirales</taxon>
        <taxon>Thalassiosiraceae</taxon>
        <taxon>Thalassiosira</taxon>
    </lineage>
</organism>
<dbReference type="CDD" id="cd04371">
    <property type="entry name" value="DEP"/>
    <property type="match status" value="1"/>
</dbReference>
<dbReference type="AlphaFoldDB" id="K0T2Z7"/>
<dbReference type="InterPro" id="IPR004099">
    <property type="entry name" value="Pyr_nucl-diS_OxRdtase_dimer"/>
</dbReference>
<dbReference type="Pfam" id="PF02852">
    <property type="entry name" value="Pyr_redox_dim"/>
    <property type="match status" value="1"/>
</dbReference>
<dbReference type="InterPro" id="IPR023753">
    <property type="entry name" value="FAD/NAD-binding_dom"/>
</dbReference>
<keyword evidence="4 9" id="KW-0274">FAD</keyword>
<evidence type="ECO:0000256" key="9">
    <source>
        <dbReference type="RuleBase" id="RU003691"/>
    </source>
</evidence>
<feature type="non-terminal residue" evidence="11">
    <location>
        <position position="1"/>
    </location>
</feature>
<dbReference type="OrthoDB" id="361797at2759"/>
<accession>K0T2Z7</accession>
<dbReference type="InterPro" id="IPR000591">
    <property type="entry name" value="DEP_dom"/>
</dbReference>
<dbReference type="GO" id="GO:0003955">
    <property type="term" value="F:NAD(P)H dehydrogenase (quinone) activity"/>
    <property type="evidence" value="ECO:0007669"/>
    <property type="project" value="TreeGrafter"/>
</dbReference>